<feature type="transmembrane region" description="Helical" evidence="2">
    <location>
        <begin position="85"/>
        <end position="107"/>
    </location>
</feature>
<dbReference type="GO" id="GO:0046872">
    <property type="term" value="F:metal ion binding"/>
    <property type="evidence" value="ECO:0007669"/>
    <property type="project" value="UniProtKB-KW"/>
</dbReference>
<dbReference type="EMBL" id="WUAV01000006">
    <property type="protein sequence ID" value="KAF1746141.1"/>
    <property type="molecule type" value="Genomic_DNA"/>
</dbReference>
<evidence type="ECO:0000259" key="3">
    <source>
        <dbReference type="Pfam" id="PF00122"/>
    </source>
</evidence>
<evidence type="ECO:0000313" key="5">
    <source>
        <dbReference type="Proteomes" id="UP000483820"/>
    </source>
</evidence>
<dbReference type="Pfam" id="PF00122">
    <property type="entry name" value="E1-E2_ATPase"/>
    <property type="match status" value="1"/>
</dbReference>
<evidence type="ECO:0000256" key="1">
    <source>
        <dbReference type="ARBA" id="ARBA00022723"/>
    </source>
</evidence>
<dbReference type="KEGG" id="crq:GCK72_022594"/>
<sequence>MGEAPVDGVVIDGKSSADESFIISESMPMVKKPGSTVVGGYINHKRVLIIKATHVGNESTLSQTVRLVEKARTNRAPIQQLADKIAGYFVPCVIGLSFVILGVWIAVEYVLERNAHLIGPLGCNEVESLIRAVKRRDVSSR</sequence>
<keyword evidence="2" id="KW-1133">Transmembrane helix</keyword>
<evidence type="ECO:0000313" key="4">
    <source>
        <dbReference type="EMBL" id="KAF1746141.1"/>
    </source>
</evidence>
<dbReference type="PANTHER" id="PTHR46594:SF4">
    <property type="entry name" value="P-TYPE CATION-TRANSPORTING ATPASE"/>
    <property type="match status" value="1"/>
</dbReference>
<dbReference type="InterPro" id="IPR008250">
    <property type="entry name" value="ATPase_P-typ_transduc_dom_A_sf"/>
</dbReference>
<dbReference type="CTD" id="9827268"/>
<dbReference type="Proteomes" id="UP000483820">
    <property type="component" value="Chromosome X"/>
</dbReference>
<protein>
    <recommendedName>
        <fullName evidence="3">P-type ATPase A domain-containing protein</fullName>
    </recommendedName>
</protein>
<dbReference type="Gene3D" id="2.70.150.10">
    <property type="entry name" value="Calcium-transporting ATPase, cytoplasmic transduction domain A"/>
    <property type="match status" value="1"/>
</dbReference>
<gene>
    <name evidence="4" type="ORF">GCK72_022594</name>
</gene>
<keyword evidence="2" id="KW-0812">Transmembrane</keyword>
<accession>A0A6A5FUT9</accession>
<name>A0A6A5FUT9_CAERE</name>
<proteinExistence type="predicted"/>
<dbReference type="RefSeq" id="XP_053578487.1">
    <property type="nucleotide sequence ID" value="XM_053734921.1"/>
</dbReference>
<dbReference type="AlphaFoldDB" id="A0A6A5FUT9"/>
<organism evidence="4 5">
    <name type="scientific">Caenorhabditis remanei</name>
    <name type="common">Caenorhabditis vulgaris</name>
    <dbReference type="NCBI Taxonomy" id="31234"/>
    <lineage>
        <taxon>Eukaryota</taxon>
        <taxon>Metazoa</taxon>
        <taxon>Ecdysozoa</taxon>
        <taxon>Nematoda</taxon>
        <taxon>Chromadorea</taxon>
        <taxon>Rhabditida</taxon>
        <taxon>Rhabditina</taxon>
        <taxon>Rhabditomorpha</taxon>
        <taxon>Rhabditoidea</taxon>
        <taxon>Rhabditidae</taxon>
        <taxon>Peloderinae</taxon>
        <taxon>Caenorhabditis</taxon>
    </lineage>
</organism>
<keyword evidence="2" id="KW-0472">Membrane</keyword>
<comment type="caution">
    <text evidence="4">The sequence shown here is derived from an EMBL/GenBank/DDBJ whole genome shotgun (WGS) entry which is preliminary data.</text>
</comment>
<evidence type="ECO:0000256" key="2">
    <source>
        <dbReference type="SAM" id="Phobius"/>
    </source>
</evidence>
<keyword evidence="1" id="KW-0479">Metal-binding</keyword>
<dbReference type="PANTHER" id="PTHR46594">
    <property type="entry name" value="P-TYPE CATION-TRANSPORTING ATPASE"/>
    <property type="match status" value="1"/>
</dbReference>
<dbReference type="InterPro" id="IPR059000">
    <property type="entry name" value="ATPase_P-type_domA"/>
</dbReference>
<dbReference type="GeneID" id="9827268"/>
<dbReference type="SUPFAM" id="SSF81653">
    <property type="entry name" value="Calcium ATPase, transduction domain A"/>
    <property type="match status" value="1"/>
</dbReference>
<feature type="domain" description="P-type ATPase A" evidence="3">
    <location>
        <begin position="5"/>
        <end position="69"/>
    </location>
</feature>
<reference evidence="4 5" key="1">
    <citation type="submission" date="2019-12" db="EMBL/GenBank/DDBJ databases">
        <title>Chromosome-level assembly of the Caenorhabditis remanei genome.</title>
        <authorList>
            <person name="Teterina A.A."/>
            <person name="Willis J.H."/>
            <person name="Phillips P.C."/>
        </authorList>
    </citation>
    <scope>NUCLEOTIDE SEQUENCE [LARGE SCALE GENOMIC DNA]</scope>
    <source>
        <strain evidence="4 5">PX506</strain>
        <tissue evidence="4">Whole organism</tissue>
    </source>
</reference>